<keyword evidence="2" id="KW-1185">Reference proteome</keyword>
<gene>
    <name evidence="1" type="ORF">L1987_19000</name>
</gene>
<name>A0ACB9J3U9_9ASTR</name>
<reference evidence="1 2" key="2">
    <citation type="journal article" date="2022" name="Mol. Ecol. Resour.">
        <title>The genomes of chicory, endive, great burdock and yacon provide insights into Asteraceae paleo-polyploidization history and plant inulin production.</title>
        <authorList>
            <person name="Fan W."/>
            <person name="Wang S."/>
            <person name="Wang H."/>
            <person name="Wang A."/>
            <person name="Jiang F."/>
            <person name="Liu H."/>
            <person name="Zhao H."/>
            <person name="Xu D."/>
            <person name="Zhang Y."/>
        </authorList>
    </citation>
    <scope>NUCLEOTIDE SEQUENCE [LARGE SCALE GENOMIC DNA]</scope>
    <source>
        <strain evidence="2">cv. Yunnan</strain>
        <tissue evidence="1">Leaves</tissue>
    </source>
</reference>
<accession>A0ACB9J3U9</accession>
<evidence type="ECO:0000313" key="2">
    <source>
        <dbReference type="Proteomes" id="UP001056120"/>
    </source>
</evidence>
<organism evidence="1 2">
    <name type="scientific">Smallanthus sonchifolius</name>
    <dbReference type="NCBI Taxonomy" id="185202"/>
    <lineage>
        <taxon>Eukaryota</taxon>
        <taxon>Viridiplantae</taxon>
        <taxon>Streptophyta</taxon>
        <taxon>Embryophyta</taxon>
        <taxon>Tracheophyta</taxon>
        <taxon>Spermatophyta</taxon>
        <taxon>Magnoliopsida</taxon>
        <taxon>eudicotyledons</taxon>
        <taxon>Gunneridae</taxon>
        <taxon>Pentapetalae</taxon>
        <taxon>asterids</taxon>
        <taxon>campanulids</taxon>
        <taxon>Asterales</taxon>
        <taxon>Asteraceae</taxon>
        <taxon>Asteroideae</taxon>
        <taxon>Heliantheae alliance</taxon>
        <taxon>Millerieae</taxon>
        <taxon>Smallanthus</taxon>
    </lineage>
</organism>
<dbReference type="EMBL" id="CM042023">
    <property type="protein sequence ID" value="KAI3814250.1"/>
    <property type="molecule type" value="Genomic_DNA"/>
</dbReference>
<comment type="caution">
    <text evidence="1">The sequence shown here is derived from an EMBL/GenBank/DDBJ whole genome shotgun (WGS) entry which is preliminary data.</text>
</comment>
<proteinExistence type="predicted"/>
<dbReference type="Proteomes" id="UP001056120">
    <property type="component" value="Linkage Group LG06"/>
</dbReference>
<evidence type="ECO:0000313" key="1">
    <source>
        <dbReference type="EMBL" id="KAI3814250.1"/>
    </source>
</evidence>
<sequence>MSISCDDNEIGTMPPRLLCISDFRSWKVWFEQFVSETDESFWTSIFEGYVHPTYDYMGYYDVPKPVTALTKGEATYQAFVVLIKEVLEKQSYSQSDSSADLTDNESIHSGESTQSTETDVMSEESFQTVEDDLSELETDAEPVIVDQKGEADDDIFMAPSVSSSKVKPEVFSNSETFCSNCVSVKDKMIRVMDDNVNLICDMKSMHTVNQKLKDNENVCIERIESLKRDISSLTLKIKEQAYHLDMSFAEIEKRNNDLVEKDKELAESKAEVIRLHRKLESFGNSTFLLGYYHYNTEEGKETSGIGYVPPEFNGNYSVTPEIINDGDLDPKTVLKVNPVTCEDMVYSDESDDEYFDEAKVEGIPKEIKKEDSKVDSNSSRNYTFGSSSNSRRVPYVRDYKDRRICFHCNEMGHIVVTCPYKNKGKKHVVPEKMKPESKPIAKSGVPKKIKQKEVHVGESSSSASYRVKIPYMRDYRETRSCFSCGIVGHIRIACPHKAKGNRHVTPEKVRTHGKPYVNPNVVKPHDTPKGNSKYETEVDKGESRDPSRTELGTYKTTNEAGHILTNFPYKNQGKMKTVPSQPKVVKILKRKDEGKSSSTLEKNFPGRSFVKSSGFTQQDKLNAKSFVCKEKLEIPNVGISKDTHQEVKLSRPQRRRRNRKLKKILETSESDINISNNVFQNNKNGSSLKKSNCQTSVPKVNDKGRRTINNTWYVDSGCSRHMTGNVRLLEDVKQIDGGYVAFVGNKGGYITGQGTLKNDKVKFEKVNYVEQLEHNLLSVSQVCDKKFSFHFNDTECYILKPGFVIPDEWIFMKAPRRNDTYVLDMSVATTTDSISTCLLSKASESDSILWQRKLAHIIYRKMNYIVRNDLVLGIPKMKFSVSDDCIPCKKGKQRKKSHKSKLTNSIVTPLELLHMDLFRPISIRSIGGKSYGLVVTVDYSRFSWVKFFPLKLKPLSWYNT</sequence>
<protein>
    <submittedName>
        <fullName evidence="1">Uncharacterized protein</fullName>
    </submittedName>
</protein>
<reference evidence="2" key="1">
    <citation type="journal article" date="2022" name="Mol. Ecol. Resour.">
        <title>The genomes of chicory, endive, great burdock and yacon provide insights into Asteraceae palaeo-polyploidization history and plant inulin production.</title>
        <authorList>
            <person name="Fan W."/>
            <person name="Wang S."/>
            <person name="Wang H."/>
            <person name="Wang A."/>
            <person name="Jiang F."/>
            <person name="Liu H."/>
            <person name="Zhao H."/>
            <person name="Xu D."/>
            <person name="Zhang Y."/>
        </authorList>
    </citation>
    <scope>NUCLEOTIDE SEQUENCE [LARGE SCALE GENOMIC DNA]</scope>
    <source>
        <strain evidence="2">cv. Yunnan</strain>
    </source>
</reference>